<dbReference type="EMBL" id="CP065321">
    <property type="protein sequence ID" value="QQR31584.1"/>
    <property type="molecule type" value="Genomic_DNA"/>
</dbReference>
<organism evidence="1 2">
    <name type="scientific">Acutalibacter muris</name>
    <dbReference type="NCBI Taxonomy" id="1796620"/>
    <lineage>
        <taxon>Bacteria</taxon>
        <taxon>Bacillati</taxon>
        <taxon>Bacillota</taxon>
        <taxon>Clostridia</taxon>
        <taxon>Eubacteriales</taxon>
        <taxon>Acutalibacteraceae</taxon>
        <taxon>Acutalibacter</taxon>
    </lineage>
</organism>
<reference evidence="1 2" key="1">
    <citation type="submission" date="2020-11" db="EMBL/GenBank/DDBJ databases">
        <title>Closed and high quality bacterial genomes of the OMM12 community.</title>
        <authorList>
            <person name="Marbouty M."/>
            <person name="Lamy-Besnier Q."/>
            <person name="Debarbieux L."/>
            <person name="Koszul R."/>
        </authorList>
    </citation>
    <scope>NUCLEOTIDE SEQUENCE [LARGE SCALE GENOMIC DNA]</scope>
    <source>
        <strain evidence="1 2">KB18</strain>
    </source>
</reference>
<evidence type="ECO:0000313" key="1">
    <source>
        <dbReference type="EMBL" id="QQR31584.1"/>
    </source>
</evidence>
<name>A0AA92L9P6_9FIRM</name>
<gene>
    <name evidence="1" type="ORF">I5Q82_07980</name>
</gene>
<proteinExistence type="predicted"/>
<dbReference type="RefSeq" id="WP_157130637.1">
    <property type="nucleotide sequence ID" value="NZ_CAQWLO010000009.1"/>
</dbReference>
<dbReference type="AlphaFoldDB" id="A0AA92L9P6"/>
<dbReference type="Proteomes" id="UP000596035">
    <property type="component" value="Chromosome"/>
</dbReference>
<evidence type="ECO:0000313" key="2">
    <source>
        <dbReference type="Proteomes" id="UP000596035"/>
    </source>
</evidence>
<protein>
    <submittedName>
        <fullName evidence="1">Uncharacterized protein</fullName>
    </submittedName>
</protein>
<sequence length="55" mass="6487">MKQRMLGFFSGFPSHHFPREIAERLKESLIERGRRYGRPPAYSLWAGTRAFSFRG</sequence>
<accession>A0AA92L9P6</accession>